<reference evidence="1 2" key="1">
    <citation type="journal article" date="2012" name="J. Bacteriol.">
        <title>Genome sequence of Rhizobium grahamii CCGE502, a broad-host-range symbiont with low nodulation competitiveness in Phaseolus vulgaris.</title>
        <authorList>
            <person name="Althabegoiti M.J."/>
            <person name="Lozano L."/>
            <person name="Torres-Tejerizo G."/>
            <person name="Ormeno-Orrillo E."/>
            <person name="Rogel M.A."/>
            <person name="Gonzalez V."/>
            <person name="Martinez-Romero E."/>
        </authorList>
    </citation>
    <scope>NUCLEOTIDE SEQUENCE [LARGE SCALE GENOMIC DNA]</scope>
    <source>
        <strain evidence="1 2">CCGE 502</strain>
    </source>
</reference>
<dbReference type="RefSeq" id="WP_016553881.1">
    <property type="nucleotide sequence ID" value="NZ_AEYE02000011.1"/>
</dbReference>
<proteinExistence type="predicted"/>
<gene>
    <name evidence="1" type="ORF">RGCCGE502_09215</name>
</gene>
<dbReference type="HOGENOM" id="CLU_185307_0_0_5"/>
<dbReference type="AlphaFoldDB" id="S3HIL3"/>
<evidence type="ECO:0000313" key="2">
    <source>
        <dbReference type="Proteomes" id="UP000014411"/>
    </source>
</evidence>
<comment type="caution">
    <text evidence="1">The sequence shown here is derived from an EMBL/GenBank/DDBJ whole genome shotgun (WGS) entry which is preliminary data.</text>
</comment>
<name>S3HIL3_9HYPH</name>
<dbReference type="STRING" id="990285.RGCCGE502_09215"/>
<sequence length="94" mass="9988">MRILRIDRASPNGDDGYSTVATFDVALSDHVRVLGMRLVAGPRGSRLAYGPNAAGGKRCVTFSREAALQITRAAMEALAGDRKSHEATSTKDIA</sequence>
<organism evidence="1 2">
    <name type="scientific">Rhizobium grahamii CCGE 502</name>
    <dbReference type="NCBI Taxonomy" id="990285"/>
    <lineage>
        <taxon>Bacteria</taxon>
        <taxon>Pseudomonadati</taxon>
        <taxon>Pseudomonadota</taxon>
        <taxon>Alphaproteobacteria</taxon>
        <taxon>Hyphomicrobiales</taxon>
        <taxon>Rhizobiaceae</taxon>
        <taxon>Rhizobium/Agrobacterium group</taxon>
        <taxon>Rhizobium</taxon>
    </lineage>
</organism>
<dbReference type="Proteomes" id="UP000014411">
    <property type="component" value="Unassembled WGS sequence"/>
</dbReference>
<evidence type="ECO:0000313" key="1">
    <source>
        <dbReference type="EMBL" id="EPE98594.1"/>
    </source>
</evidence>
<keyword evidence="2" id="KW-1185">Reference proteome</keyword>
<accession>S3HIL3</accession>
<dbReference type="EMBL" id="AEYE02000011">
    <property type="protein sequence ID" value="EPE98594.1"/>
    <property type="molecule type" value="Genomic_DNA"/>
</dbReference>
<protein>
    <submittedName>
        <fullName evidence="1">Uncharacterized protein</fullName>
    </submittedName>
</protein>